<reference evidence="2 3" key="1">
    <citation type="submission" date="2023-11" db="UniProtKB">
        <authorList>
            <consortium name="WormBaseParasite"/>
        </authorList>
    </citation>
    <scope>IDENTIFICATION</scope>
</reference>
<dbReference type="AlphaFoldDB" id="A0AA85B8Z6"/>
<proteinExistence type="predicted"/>
<sequence>MDFSSPYFRTSIFWLTPQCLSVHSLRSLKYLNVKGMVQINMELIRYSQNLLNVYKRHQAISSNQLGYYCKLVEYELIREVILDLAYEYELNLLTSYESDLYCTVARIWTECHVSKGIEETCFYSKEEHENKIMDDILSILHTRMEKKLNERLGLFSDHNQDQSESNYSVGVEKLQIGKLNLLQNLEGYRHHSQKSYQGYTIHLPVYFVNIDT</sequence>
<dbReference type="WBParaSite" id="SMTH1_40290.2">
    <property type="protein sequence ID" value="SMTH1_40290.2"/>
    <property type="gene ID" value="SMTH1_40290"/>
</dbReference>
<dbReference type="WBParaSite" id="SMTH1_40290.3">
    <property type="protein sequence ID" value="SMTH1_40290.3"/>
    <property type="gene ID" value="SMTH1_40290"/>
</dbReference>
<protein>
    <submittedName>
        <fullName evidence="2 3">Uncharacterized protein</fullName>
    </submittedName>
</protein>
<evidence type="ECO:0000313" key="3">
    <source>
        <dbReference type="WBParaSite" id="SMTH1_40290.2"/>
    </source>
</evidence>
<dbReference type="WBParaSite" id="SMTH1_40290.1">
    <property type="protein sequence ID" value="SMTH1_40290.1"/>
    <property type="gene ID" value="SMTH1_40290"/>
</dbReference>
<organism evidence="1 3">
    <name type="scientific">Schistosoma mattheei</name>
    <dbReference type="NCBI Taxonomy" id="31246"/>
    <lineage>
        <taxon>Eukaryota</taxon>
        <taxon>Metazoa</taxon>
        <taxon>Spiralia</taxon>
        <taxon>Lophotrochozoa</taxon>
        <taxon>Platyhelminthes</taxon>
        <taxon>Trematoda</taxon>
        <taxon>Digenea</taxon>
        <taxon>Strigeidida</taxon>
        <taxon>Schistosomatoidea</taxon>
        <taxon>Schistosomatidae</taxon>
        <taxon>Schistosoma</taxon>
    </lineage>
</organism>
<dbReference type="Proteomes" id="UP000050791">
    <property type="component" value="Unassembled WGS sequence"/>
</dbReference>
<evidence type="ECO:0000313" key="1">
    <source>
        <dbReference type="Proteomes" id="UP000050791"/>
    </source>
</evidence>
<accession>A0AA85B8Z6</accession>
<evidence type="ECO:0000313" key="2">
    <source>
        <dbReference type="WBParaSite" id="SMTH1_40290.1"/>
    </source>
</evidence>
<name>A0AA85B8Z6_9TREM</name>